<organism evidence="2 3">
    <name type="scientific">Rhodococcus artemisiae</name>
    <dbReference type="NCBI Taxonomy" id="714159"/>
    <lineage>
        <taxon>Bacteria</taxon>
        <taxon>Bacillati</taxon>
        <taxon>Actinomycetota</taxon>
        <taxon>Actinomycetes</taxon>
        <taxon>Mycobacteriales</taxon>
        <taxon>Nocardiaceae</taxon>
        <taxon>Rhodococcus</taxon>
    </lineage>
</organism>
<protein>
    <submittedName>
        <fullName evidence="2">(2Fe-2S)-binding protein</fullName>
    </submittedName>
</protein>
<gene>
    <name evidence="2" type="ORF">Q7514_25970</name>
</gene>
<dbReference type="InterPro" id="IPR024726">
    <property type="entry name" value="FhuF_C"/>
</dbReference>
<dbReference type="Pfam" id="PF11575">
    <property type="entry name" value="FhuF_C"/>
    <property type="match status" value="1"/>
</dbReference>
<dbReference type="EMBL" id="JAUTXY010000015">
    <property type="protein sequence ID" value="MEE2060975.1"/>
    <property type="molecule type" value="Genomic_DNA"/>
</dbReference>
<comment type="caution">
    <text evidence="2">The sequence shown here is derived from an EMBL/GenBank/DDBJ whole genome shotgun (WGS) entry which is preliminary data.</text>
</comment>
<keyword evidence="3" id="KW-1185">Reference proteome</keyword>
<proteinExistence type="predicted"/>
<reference evidence="2 3" key="1">
    <citation type="submission" date="2023-07" db="EMBL/GenBank/DDBJ databases">
        <authorList>
            <person name="Girao M."/>
            <person name="Carvalho M.F."/>
        </authorList>
    </citation>
    <scope>NUCLEOTIDE SEQUENCE [LARGE SCALE GENOMIC DNA]</scope>
    <source>
        <strain evidence="2 3">YIM65754</strain>
    </source>
</reference>
<evidence type="ECO:0000259" key="1">
    <source>
        <dbReference type="Pfam" id="PF11575"/>
    </source>
</evidence>
<evidence type="ECO:0000313" key="2">
    <source>
        <dbReference type="EMBL" id="MEE2060975.1"/>
    </source>
</evidence>
<sequence>MPDAAAVLARITALSPYFAVSTGPVPDGLWLPTSTLRDSMIRDPLVSDTAQRMGTGETRVAASTLFFGYAARMWSVALGSVVDSGRCVRLDPDTLLWCNDGGLQLHIVDPDFGSAAGEILDTQLEPLIVAWSDVVAPGVMWGNSASALIGAGRVIGHAAQAHIDTLFDDPRLDGTMVRSTARRRSCCLYYRVPGGGVCGDCVFPSPPKASTKEIP</sequence>
<dbReference type="Proteomes" id="UP001336020">
    <property type="component" value="Unassembled WGS sequence"/>
</dbReference>
<accession>A0ABU7LHE7</accession>
<name>A0ABU7LHE7_9NOCA</name>
<evidence type="ECO:0000313" key="3">
    <source>
        <dbReference type="Proteomes" id="UP001336020"/>
    </source>
</evidence>
<feature type="domain" description="Ferric siderophore reductase C-terminal" evidence="1">
    <location>
        <begin position="183"/>
        <end position="202"/>
    </location>
</feature>
<dbReference type="RefSeq" id="WP_330136147.1">
    <property type="nucleotide sequence ID" value="NZ_JAUTXY010000015.1"/>
</dbReference>